<reference evidence="3 4" key="1">
    <citation type="journal article" date="2007" name="Nature">
        <title>Evolution of genes and genomes on the Drosophila phylogeny.</title>
        <authorList>
            <consortium name="Drosophila 12 Genomes Consortium"/>
            <person name="Clark A.G."/>
            <person name="Eisen M.B."/>
            <person name="Smith D.R."/>
            <person name="Bergman C.M."/>
            <person name="Oliver B."/>
            <person name="Markow T.A."/>
            <person name="Kaufman T.C."/>
            <person name="Kellis M."/>
            <person name="Gelbart W."/>
            <person name="Iyer V.N."/>
            <person name="Pollard D.A."/>
            <person name="Sackton T.B."/>
            <person name="Larracuente A.M."/>
            <person name="Singh N.D."/>
            <person name="Abad J.P."/>
            <person name="Abt D.N."/>
            <person name="Adryan B."/>
            <person name="Aguade M."/>
            <person name="Akashi H."/>
            <person name="Anderson W.W."/>
            <person name="Aquadro C.F."/>
            <person name="Ardell D.H."/>
            <person name="Arguello R."/>
            <person name="Artieri C.G."/>
            <person name="Barbash D.A."/>
            <person name="Barker D."/>
            <person name="Barsanti P."/>
            <person name="Batterham P."/>
            <person name="Batzoglou S."/>
            <person name="Begun D."/>
            <person name="Bhutkar A."/>
            <person name="Blanco E."/>
            <person name="Bosak S.A."/>
            <person name="Bradley R.K."/>
            <person name="Brand A.D."/>
            <person name="Brent M.R."/>
            <person name="Brooks A.N."/>
            <person name="Brown R.H."/>
            <person name="Butlin R.K."/>
            <person name="Caggese C."/>
            <person name="Calvi B.R."/>
            <person name="Bernardo de Carvalho A."/>
            <person name="Caspi A."/>
            <person name="Castrezana S."/>
            <person name="Celniker S.E."/>
            <person name="Chang J.L."/>
            <person name="Chapple C."/>
            <person name="Chatterji S."/>
            <person name="Chinwalla A."/>
            <person name="Civetta A."/>
            <person name="Clifton S.W."/>
            <person name="Comeron J.M."/>
            <person name="Costello J.C."/>
            <person name="Coyne J.A."/>
            <person name="Daub J."/>
            <person name="David R.G."/>
            <person name="Delcher A.L."/>
            <person name="Delehaunty K."/>
            <person name="Do C.B."/>
            <person name="Ebling H."/>
            <person name="Edwards K."/>
            <person name="Eickbush T."/>
            <person name="Evans J.D."/>
            <person name="Filipski A."/>
            <person name="Findeiss S."/>
            <person name="Freyhult E."/>
            <person name="Fulton L."/>
            <person name="Fulton R."/>
            <person name="Garcia A.C."/>
            <person name="Gardiner A."/>
            <person name="Garfield D.A."/>
            <person name="Garvin B.E."/>
            <person name="Gibson G."/>
            <person name="Gilbert D."/>
            <person name="Gnerre S."/>
            <person name="Godfrey J."/>
            <person name="Good R."/>
            <person name="Gotea V."/>
            <person name="Gravely B."/>
            <person name="Greenberg A.J."/>
            <person name="Griffiths-Jones S."/>
            <person name="Gross S."/>
            <person name="Guigo R."/>
            <person name="Gustafson E.A."/>
            <person name="Haerty W."/>
            <person name="Hahn M.W."/>
            <person name="Halligan D.L."/>
            <person name="Halpern A.L."/>
            <person name="Halter G.M."/>
            <person name="Han M.V."/>
            <person name="Heger A."/>
            <person name="Hillier L."/>
            <person name="Hinrichs A.S."/>
            <person name="Holmes I."/>
            <person name="Hoskins R.A."/>
            <person name="Hubisz M.J."/>
            <person name="Hultmark D."/>
            <person name="Huntley M.A."/>
            <person name="Jaffe D.B."/>
            <person name="Jagadeeshan S."/>
            <person name="Jeck W.R."/>
            <person name="Johnson J."/>
            <person name="Jones C.D."/>
            <person name="Jordan W.C."/>
            <person name="Karpen G.H."/>
            <person name="Kataoka E."/>
            <person name="Keightley P.D."/>
            <person name="Kheradpour P."/>
            <person name="Kirkness E.F."/>
            <person name="Koerich L.B."/>
            <person name="Kristiansen K."/>
            <person name="Kudrna D."/>
            <person name="Kulathinal R.J."/>
            <person name="Kumar S."/>
            <person name="Kwok R."/>
            <person name="Lander E."/>
            <person name="Langley C.H."/>
            <person name="Lapoint R."/>
            <person name="Lazzaro B.P."/>
            <person name="Lee S.J."/>
            <person name="Levesque L."/>
            <person name="Li R."/>
            <person name="Lin C.F."/>
            <person name="Lin M.F."/>
            <person name="Lindblad-Toh K."/>
            <person name="Llopart A."/>
            <person name="Long M."/>
            <person name="Low L."/>
            <person name="Lozovsky E."/>
            <person name="Lu J."/>
            <person name="Luo M."/>
            <person name="Machado C.A."/>
            <person name="Makalowski W."/>
            <person name="Marzo M."/>
            <person name="Matsuda M."/>
            <person name="Matzkin L."/>
            <person name="McAllister B."/>
            <person name="McBride C.S."/>
            <person name="McKernan B."/>
            <person name="McKernan K."/>
            <person name="Mendez-Lago M."/>
            <person name="Minx P."/>
            <person name="Mollenhauer M.U."/>
            <person name="Montooth K."/>
            <person name="Mount S.M."/>
            <person name="Mu X."/>
            <person name="Myers E."/>
            <person name="Negre B."/>
            <person name="Newfeld S."/>
            <person name="Nielsen R."/>
            <person name="Noor M.A."/>
            <person name="O'Grady P."/>
            <person name="Pachter L."/>
            <person name="Papaceit M."/>
            <person name="Parisi M.J."/>
            <person name="Parisi M."/>
            <person name="Parts L."/>
            <person name="Pedersen J.S."/>
            <person name="Pesole G."/>
            <person name="Phillippy A.M."/>
            <person name="Ponting C.P."/>
            <person name="Pop M."/>
            <person name="Porcelli D."/>
            <person name="Powell J.R."/>
            <person name="Prohaska S."/>
            <person name="Pruitt K."/>
            <person name="Puig M."/>
            <person name="Quesneville H."/>
            <person name="Ram K.R."/>
            <person name="Rand D."/>
            <person name="Rasmussen M.D."/>
            <person name="Reed L.K."/>
            <person name="Reenan R."/>
            <person name="Reily A."/>
            <person name="Remington K.A."/>
            <person name="Rieger T.T."/>
            <person name="Ritchie M.G."/>
            <person name="Robin C."/>
            <person name="Rogers Y.H."/>
            <person name="Rohde C."/>
            <person name="Rozas J."/>
            <person name="Rubenfield M.J."/>
            <person name="Ruiz A."/>
            <person name="Russo S."/>
            <person name="Salzberg S.L."/>
            <person name="Sanchez-Gracia A."/>
            <person name="Saranga D.J."/>
            <person name="Sato H."/>
            <person name="Schaeffer S.W."/>
            <person name="Schatz M.C."/>
            <person name="Schlenke T."/>
            <person name="Schwartz R."/>
            <person name="Segarra C."/>
            <person name="Singh R.S."/>
            <person name="Sirot L."/>
            <person name="Sirota M."/>
            <person name="Sisneros N.B."/>
            <person name="Smith C.D."/>
            <person name="Smith T.F."/>
            <person name="Spieth J."/>
            <person name="Stage D.E."/>
            <person name="Stark A."/>
            <person name="Stephan W."/>
            <person name="Strausberg R.L."/>
            <person name="Strempel S."/>
            <person name="Sturgill D."/>
            <person name="Sutton G."/>
            <person name="Sutton G.G."/>
            <person name="Tao W."/>
            <person name="Teichmann S."/>
            <person name="Tobari Y.N."/>
            <person name="Tomimura Y."/>
            <person name="Tsolas J.M."/>
            <person name="Valente V.L."/>
            <person name="Venter E."/>
            <person name="Venter J.C."/>
            <person name="Vicario S."/>
            <person name="Vieira F.G."/>
            <person name="Vilella A.J."/>
            <person name="Villasante A."/>
            <person name="Walenz B."/>
            <person name="Wang J."/>
            <person name="Wasserman M."/>
            <person name="Watts T."/>
            <person name="Wilson D."/>
            <person name="Wilson R.K."/>
            <person name="Wing R.A."/>
            <person name="Wolfner M.F."/>
            <person name="Wong A."/>
            <person name="Wong G.K."/>
            <person name="Wu C.I."/>
            <person name="Wu G."/>
            <person name="Yamamoto D."/>
            <person name="Yang H.P."/>
            <person name="Yang S.P."/>
            <person name="Yorke J.A."/>
            <person name="Yoshida K."/>
            <person name="Zdobnov E."/>
            <person name="Zhang P."/>
            <person name="Zhang Y."/>
            <person name="Zimin A.V."/>
            <person name="Baldwin J."/>
            <person name="Abdouelleil A."/>
            <person name="Abdulkadir J."/>
            <person name="Abebe A."/>
            <person name="Abera B."/>
            <person name="Abreu J."/>
            <person name="Acer S.C."/>
            <person name="Aftuck L."/>
            <person name="Alexander A."/>
            <person name="An P."/>
            <person name="Anderson E."/>
            <person name="Anderson S."/>
            <person name="Arachi H."/>
            <person name="Azer M."/>
            <person name="Bachantsang P."/>
            <person name="Barry A."/>
            <person name="Bayul T."/>
            <person name="Berlin A."/>
            <person name="Bessette D."/>
            <person name="Bloom T."/>
            <person name="Blye J."/>
            <person name="Boguslavskiy L."/>
            <person name="Bonnet C."/>
            <person name="Boukhgalter B."/>
            <person name="Bourzgui I."/>
            <person name="Brown A."/>
            <person name="Cahill P."/>
            <person name="Channer S."/>
            <person name="Cheshatsang Y."/>
            <person name="Chuda L."/>
            <person name="Citroen M."/>
            <person name="Collymore A."/>
            <person name="Cooke P."/>
            <person name="Costello M."/>
            <person name="D'Aco K."/>
            <person name="Daza R."/>
            <person name="De Haan G."/>
            <person name="DeGray S."/>
            <person name="DeMaso C."/>
            <person name="Dhargay N."/>
            <person name="Dooley K."/>
            <person name="Dooley E."/>
            <person name="Doricent M."/>
            <person name="Dorje P."/>
            <person name="Dorjee K."/>
            <person name="Dupes A."/>
            <person name="Elong R."/>
            <person name="Falk J."/>
            <person name="Farina A."/>
            <person name="Faro S."/>
            <person name="Ferguson D."/>
            <person name="Fisher S."/>
            <person name="Foley C.D."/>
            <person name="Franke A."/>
            <person name="Friedrich D."/>
            <person name="Gadbois L."/>
            <person name="Gearin G."/>
            <person name="Gearin C.R."/>
            <person name="Giannoukos G."/>
            <person name="Goode T."/>
            <person name="Graham J."/>
            <person name="Grandbois E."/>
            <person name="Grewal S."/>
            <person name="Gyaltsen K."/>
            <person name="Hafez N."/>
            <person name="Hagos B."/>
            <person name="Hall J."/>
            <person name="Henson C."/>
            <person name="Hollinger A."/>
            <person name="Honan T."/>
            <person name="Huard M.D."/>
            <person name="Hughes L."/>
            <person name="Hurhula B."/>
            <person name="Husby M.E."/>
            <person name="Kamat A."/>
            <person name="Kanga B."/>
            <person name="Kashin S."/>
            <person name="Khazanovich D."/>
            <person name="Kisner P."/>
            <person name="Lance K."/>
            <person name="Lara M."/>
            <person name="Lee W."/>
            <person name="Lennon N."/>
            <person name="Letendre F."/>
            <person name="LeVine R."/>
            <person name="Lipovsky A."/>
            <person name="Liu X."/>
            <person name="Liu J."/>
            <person name="Liu S."/>
            <person name="Lokyitsang T."/>
            <person name="Lokyitsang Y."/>
            <person name="Lubonja R."/>
            <person name="Lui A."/>
            <person name="MacDonald P."/>
            <person name="Magnisalis V."/>
            <person name="Maru K."/>
            <person name="Matthews C."/>
            <person name="McCusker W."/>
            <person name="McDonough S."/>
            <person name="Mehta T."/>
            <person name="Meldrim J."/>
            <person name="Meneus L."/>
            <person name="Mihai O."/>
            <person name="Mihalev A."/>
            <person name="Mihova T."/>
            <person name="Mittelman R."/>
            <person name="Mlenga V."/>
            <person name="Montmayeur A."/>
            <person name="Mulrain L."/>
            <person name="Navidi A."/>
            <person name="Naylor J."/>
            <person name="Negash T."/>
            <person name="Nguyen T."/>
            <person name="Nguyen N."/>
            <person name="Nicol R."/>
            <person name="Norbu C."/>
            <person name="Norbu N."/>
            <person name="Novod N."/>
            <person name="O'Neill B."/>
            <person name="Osman S."/>
            <person name="Markiewicz E."/>
            <person name="Oyono O.L."/>
            <person name="Patti C."/>
            <person name="Phunkhang P."/>
            <person name="Pierre F."/>
            <person name="Priest M."/>
            <person name="Raghuraman S."/>
            <person name="Rege F."/>
            <person name="Reyes R."/>
            <person name="Rise C."/>
            <person name="Rogov P."/>
            <person name="Ross K."/>
            <person name="Ryan E."/>
            <person name="Settipalli S."/>
            <person name="Shea T."/>
            <person name="Sherpa N."/>
            <person name="Shi L."/>
            <person name="Shih D."/>
            <person name="Sparrow T."/>
            <person name="Spaulding J."/>
            <person name="Stalker J."/>
            <person name="Stange-Thomann N."/>
            <person name="Stavropoulos S."/>
            <person name="Stone C."/>
            <person name="Strader C."/>
            <person name="Tesfaye S."/>
            <person name="Thomson T."/>
            <person name="Thoulutsang Y."/>
            <person name="Thoulutsang D."/>
            <person name="Topham K."/>
            <person name="Topping I."/>
            <person name="Tsamla T."/>
            <person name="Vassiliev H."/>
            <person name="Vo A."/>
            <person name="Wangchuk T."/>
            <person name="Wangdi T."/>
            <person name="Weiand M."/>
            <person name="Wilkinson J."/>
            <person name="Wilson A."/>
            <person name="Yadav S."/>
            <person name="Young G."/>
            <person name="Yu Q."/>
            <person name="Zembek L."/>
            <person name="Zhong D."/>
            <person name="Zimmer A."/>
            <person name="Zwirko Z."/>
            <person name="Jaffe D.B."/>
            <person name="Alvarez P."/>
            <person name="Brockman W."/>
            <person name="Butler J."/>
            <person name="Chin C."/>
            <person name="Gnerre S."/>
            <person name="Grabherr M."/>
            <person name="Kleber M."/>
            <person name="Mauceli E."/>
            <person name="MacCallum I."/>
        </authorList>
    </citation>
    <scope>NUCLEOTIDE SEQUENCE [LARGE SCALE GENOMIC DNA]</scope>
    <source>
        <strain evidence="4">Rob3c / Tucson 14021-0248.25</strain>
    </source>
</reference>
<dbReference type="HOGENOM" id="CLU_1733405_0_0_1"/>
<dbReference type="STRING" id="7238.B4HLL4"/>
<evidence type="ECO:0000313" key="3">
    <source>
        <dbReference type="EMBL" id="EDW43041.1"/>
    </source>
</evidence>
<evidence type="ECO:0000313" key="4">
    <source>
        <dbReference type="Proteomes" id="UP000001292"/>
    </source>
</evidence>
<dbReference type="OrthoDB" id="7871802at2759"/>
<sequence length="151" mass="15174">MSARRDILFAVGLCLLFSLLSINARSLEEISVKTKRDTDWWTILEDILYDNDSDSDDVDDEHVLICHTCTVVVQAAPNATADGSTAAPQAAPGSSPGAPATPPGSTPGAPAPVAPETPAPSAPATSPQPAVTAPPTAAPPTSAPPTAAPGG</sequence>
<accession>B4HLL4</accession>
<evidence type="ECO:0000256" key="1">
    <source>
        <dbReference type="SAM" id="MobiDB-lite"/>
    </source>
</evidence>
<dbReference type="OMA" id="EYLICRN"/>
<organism evidence="4">
    <name type="scientific">Drosophila sechellia</name>
    <name type="common">Fruit fly</name>
    <dbReference type="NCBI Taxonomy" id="7238"/>
    <lineage>
        <taxon>Eukaryota</taxon>
        <taxon>Metazoa</taxon>
        <taxon>Ecdysozoa</taxon>
        <taxon>Arthropoda</taxon>
        <taxon>Hexapoda</taxon>
        <taxon>Insecta</taxon>
        <taxon>Pterygota</taxon>
        <taxon>Neoptera</taxon>
        <taxon>Endopterygota</taxon>
        <taxon>Diptera</taxon>
        <taxon>Brachycera</taxon>
        <taxon>Muscomorpha</taxon>
        <taxon>Ephydroidea</taxon>
        <taxon>Drosophilidae</taxon>
        <taxon>Drosophila</taxon>
        <taxon>Sophophora</taxon>
    </lineage>
</organism>
<dbReference type="Proteomes" id="UP000001292">
    <property type="component" value="Unassembled WGS sequence"/>
</dbReference>
<dbReference type="PhylomeDB" id="B4HLL4"/>
<feature type="region of interest" description="Disordered" evidence="1">
    <location>
        <begin position="80"/>
        <end position="151"/>
    </location>
</feature>
<feature type="compositionally biased region" description="Low complexity" evidence="1">
    <location>
        <begin position="122"/>
        <end position="135"/>
    </location>
</feature>
<feature type="compositionally biased region" description="Pro residues" evidence="1">
    <location>
        <begin position="136"/>
        <end position="151"/>
    </location>
</feature>
<evidence type="ECO:0000256" key="2">
    <source>
        <dbReference type="SAM" id="SignalP"/>
    </source>
</evidence>
<keyword evidence="2" id="KW-0732">Signal</keyword>
<dbReference type="EMBL" id="CH480815">
    <property type="protein sequence ID" value="EDW43041.1"/>
    <property type="molecule type" value="Genomic_DNA"/>
</dbReference>
<proteinExistence type="predicted"/>
<protein>
    <submittedName>
        <fullName evidence="3">GM23725</fullName>
    </submittedName>
</protein>
<keyword evidence="4" id="KW-1185">Reference proteome</keyword>
<feature type="chain" id="PRO_5002805683" evidence="2">
    <location>
        <begin position="25"/>
        <end position="151"/>
    </location>
</feature>
<gene>
    <name evidence="3" type="primary">Dsec\GM23725</name>
    <name evidence="3" type="ORF">Dsec_GM23725</name>
</gene>
<dbReference type="AlphaFoldDB" id="B4HLL4"/>
<feature type="compositionally biased region" description="Low complexity" evidence="1">
    <location>
        <begin position="83"/>
        <end position="98"/>
    </location>
</feature>
<feature type="signal peptide" evidence="2">
    <location>
        <begin position="1"/>
        <end position="24"/>
    </location>
</feature>
<dbReference type="KEGG" id="dse:6607276"/>
<name>B4HLL4_DROSE</name>
<feature type="compositionally biased region" description="Pro residues" evidence="1">
    <location>
        <begin position="99"/>
        <end position="121"/>
    </location>
</feature>